<dbReference type="InterPro" id="IPR002586">
    <property type="entry name" value="CobQ/CobB/MinD/ParA_Nub-bd_dom"/>
</dbReference>
<evidence type="ECO:0000256" key="2">
    <source>
        <dbReference type="ARBA" id="ARBA00022573"/>
    </source>
</evidence>
<dbReference type="Gene3D" id="3.40.50.300">
    <property type="entry name" value="P-loop containing nucleotide triphosphate hydrolases"/>
    <property type="match status" value="1"/>
</dbReference>
<dbReference type="PROSITE" id="PS51274">
    <property type="entry name" value="GATASE_COBBQ"/>
    <property type="match status" value="1"/>
</dbReference>
<proteinExistence type="inferred from homology"/>
<feature type="domain" description="CobQ/CobB/MinD/ParA nucleotide binding" evidence="5">
    <location>
        <begin position="5"/>
        <end position="230"/>
    </location>
</feature>
<protein>
    <recommendedName>
        <fullName evidence="4">Cobyric acid synthase</fullName>
    </recommendedName>
</protein>
<reference evidence="7 8" key="1">
    <citation type="journal article" date="2011" name="Front. Microbiol.">
        <title>Two Strains of Crocosphaera watsonii with Highly Conserved Genomes are Distinguished by Strain-Specific Features.</title>
        <authorList>
            <person name="Bench S.R."/>
            <person name="Ilikchyan I.N."/>
            <person name="Tripp H.J."/>
            <person name="Zehr J.P."/>
        </authorList>
    </citation>
    <scope>NUCLEOTIDE SEQUENCE [LARGE SCALE GENOMIC DNA]</scope>
    <source>
        <strain evidence="7 8">WH 0003</strain>
    </source>
</reference>
<dbReference type="Pfam" id="PF01656">
    <property type="entry name" value="CbiA"/>
    <property type="match status" value="1"/>
</dbReference>
<evidence type="ECO:0000313" key="8">
    <source>
        <dbReference type="Proteomes" id="UP000003477"/>
    </source>
</evidence>
<comment type="function">
    <text evidence="4">Catalyzes amidations at positions B, D, E, and G on adenosylcobyrinic A,C-diamide. NH(2) groups are provided by glutamine, and one molecule of ATP is hydrogenolyzed for each amidation.</text>
</comment>
<comment type="pathway">
    <text evidence="1 4">Cofactor biosynthesis; adenosylcobalamin biosynthesis.</text>
</comment>
<gene>
    <name evidence="4" type="primary">cobQ</name>
    <name evidence="7" type="ORF">CWATWH0003_4036</name>
</gene>
<dbReference type="GO" id="GO:0009236">
    <property type="term" value="P:cobalamin biosynthetic process"/>
    <property type="evidence" value="ECO:0007669"/>
    <property type="project" value="UniProtKB-UniRule"/>
</dbReference>
<dbReference type="PANTHER" id="PTHR21343:SF1">
    <property type="entry name" value="COBYRIC ACID SYNTHASE"/>
    <property type="match status" value="1"/>
</dbReference>
<accession>G5J9C0</accession>
<feature type="active site" evidence="4">
    <location>
        <position position="435"/>
    </location>
</feature>
<comment type="caution">
    <text evidence="7">The sequence shown here is derived from an EMBL/GenBank/DDBJ whole genome shotgun (WGS) entry which is preliminary data.</text>
</comment>
<evidence type="ECO:0000256" key="3">
    <source>
        <dbReference type="ARBA" id="ARBA00022962"/>
    </source>
</evidence>
<dbReference type="Pfam" id="PF07685">
    <property type="entry name" value="GATase_3"/>
    <property type="match status" value="1"/>
</dbReference>
<evidence type="ECO:0000256" key="1">
    <source>
        <dbReference type="ARBA" id="ARBA00004953"/>
    </source>
</evidence>
<dbReference type="NCBIfam" id="NF001989">
    <property type="entry name" value="PRK00784.1"/>
    <property type="match status" value="1"/>
</dbReference>
<dbReference type="PATRIC" id="fig|423471.3.peg.3785"/>
<dbReference type="SUPFAM" id="SSF52317">
    <property type="entry name" value="Class I glutamine amidotransferase-like"/>
    <property type="match status" value="1"/>
</dbReference>
<dbReference type="SUPFAM" id="SSF52540">
    <property type="entry name" value="P-loop containing nucleoside triphosphate hydrolases"/>
    <property type="match status" value="1"/>
</dbReference>
<dbReference type="Proteomes" id="UP000003477">
    <property type="component" value="Unassembled WGS sequence"/>
</dbReference>
<dbReference type="CDD" id="cd01750">
    <property type="entry name" value="GATase1_CobQ"/>
    <property type="match status" value="1"/>
</dbReference>
<organism evidence="7 8">
    <name type="scientific">Crocosphaera watsonii WH 0003</name>
    <dbReference type="NCBI Taxonomy" id="423471"/>
    <lineage>
        <taxon>Bacteria</taxon>
        <taxon>Bacillati</taxon>
        <taxon>Cyanobacteriota</taxon>
        <taxon>Cyanophyceae</taxon>
        <taxon>Oscillatoriophycideae</taxon>
        <taxon>Chroococcales</taxon>
        <taxon>Aphanothecaceae</taxon>
        <taxon>Crocosphaera</taxon>
    </lineage>
</organism>
<comment type="similarity">
    <text evidence="4">Belongs to the CobB/CobQ family. CobQ subfamily.</text>
</comment>
<dbReference type="InterPro" id="IPR027417">
    <property type="entry name" value="P-loop_NTPase"/>
</dbReference>
<dbReference type="GO" id="GO:0015420">
    <property type="term" value="F:ABC-type vitamin B12 transporter activity"/>
    <property type="evidence" value="ECO:0007669"/>
    <property type="project" value="UniProtKB-UniRule"/>
</dbReference>
<dbReference type="Gene3D" id="3.40.50.880">
    <property type="match status" value="1"/>
</dbReference>
<keyword evidence="3 4" id="KW-0315">Glutamine amidotransferase</keyword>
<dbReference type="RefSeq" id="WP_007311996.1">
    <property type="nucleotide sequence ID" value="NZ_AESD01000613.1"/>
</dbReference>
<evidence type="ECO:0000256" key="4">
    <source>
        <dbReference type="HAMAP-Rule" id="MF_00028"/>
    </source>
</evidence>
<dbReference type="HAMAP" id="MF_00028">
    <property type="entry name" value="CobQ"/>
    <property type="match status" value="1"/>
</dbReference>
<evidence type="ECO:0000259" key="6">
    <source>
        <dbReference type="Pfam" id="PF07685"/>
    </source>
</evidence>
<dbReference type="InterPro" id="IPR047045">
    <property type="entry name" value="CobQ_N"/>
</dbReference>
<dbReference type="InterPro" id="IPR011698">
    <property type="entry name" value="GATase_3"/>
</dbReference>
<dbReference type="CDD" id="cd05389">
    <property type="entry name" value="CobQ_N"/>
    <property type="match status" value="1"/>
</dbReference>
<feature type="domain" description="CobB/CobQ-like glutamine amidotransferase" evidence="6">
    <location>
        <begin position="251"/>
        <end position="442"/>
    </location>
</feature>
<dbReference type="UniPathway" id="UPA00148"/>
<dbReference type="InterPro" id="IPR029062">
    <property type="entry name" value="Class_I_gatase-like"/>
</dbReference>
<dbReference type="InterPro" id="IPR033949">
    <property type="entry name" value="CobQ_GATase1"/>
</dbReference>
<feature type="active site" description="Nucleophile" evidence="4">
    <location>
        <position position="330"/>
    </location>
</feature>
<keyword evidence="2 4" id="KW-0169">Cobalamin biosynthesis</keyword>
<dbReference type="EMBL" id="AESD01000613">
    <property type="protein sequence ID" value="EHJ11228.1"/>
    <property type="molecule type" value="Genomic_DNA"/>
</dbReference>
<name>G5J9C0_CROWT</name>
<evidence type="ECO:0000259" key="5">
    <source>
        <dbReference type="Pfam" id="PF01656"/>
    </source>
</evidence>
<dbReference type="NCBIfam" id="TIGR00313">
    <property type="entry name" value="cobQ"/>
    <property type="match status" value="1"/>
</dbReference>
<dbReference type="GeneID" id="88767520"/>
<sequence>MKAMMVVGTTSHAGKSFITTAICRILARQGWHVTPFKGQNMALNAYVTTSGGEIGHAQAVQAWAAGINPRVEMNPILLKPQGNMTSQVILGGKAVGVTTAVDYYEKYFEKGWNVITQSLKSLATEYDFVVCEGAGSPAEINLKHRDLTNMRVAKYLNAPTILVVDIDRGGAFAHVVGTLQLLEESERALIKGIIINKFRGQRSLLDSGVEWLENYTGIPVLGVIPWRDISFSAEDSLDLLERPRRGENEINITVLRLPYIANFTDFEPLDAEKTVSLTYLDLKDNLGYPDAVIIPGSKTTISDLIALHGTSMSKKLQDYVAAGGVILGLCGGFQMLGKMVLDPEQLEGNNLSYPGLNLLPVETVISAEKIIRQRQTCSVYPHAGFPITGYEIHQGITHIVENTTQPNRTNIHGLFEDSSLGIVNDNQSVWGCYLHGIFDNGAWRRTWLNYLRNRRGLSSLPTGITNYREQREVILDKLADIVDEFVDLSPLLNK</sequence>
<dbReference type="GO" id="GO:0003824">
    <property type="term" value="F:catalytic activity"/>
    <property type="evidence" value="ECO:0007669"/>
    <property type="project" value="InterPro"/>
</dbReference>
<dbReference type="PANTHER" id="PTHR21343">
    <property type="entry name" value="DETHIOBIOTIN SYNTHETASE"/>
    <property type="match status" value="1"/>
</dbReference>
<dbReference type="AlphaFoldDB" id="G5J9C0"/>
<evidence type="ECO:0000313" key="7">
    <source>
        <dbReference type="EMBL" id="EHJ11228.1"/>
    </source>
</evidence>
<dbReference type="InterPro" id="IPR004459">
    <property type="entry name" value="CobQ_synth"/>
</dbReference>